<feature type="region of interest" description="Disordered" evidence="2">
    <location>
        <begin position="1"/>
        <end position="21"/>
    </location>
</feature>
<keyword evidence="4" id="KW-1185">Reference proteome</keyword>
<gene>
    <name evidence="3" type="ORF">CEUSTIGMA_g2583.t1</name>
</gene>
<dbReference type="STRING" id="1157962.A0A250WWR2"/>
<feature type="coiled-coil region" evidence="1">
    <location>
        <begin position="243"/>
        <end position="347"/>
    </location>
</feature>
<protein>
    <submittedName>
        <fullName evidence="3">Uncharacterized protein</fullName>
    </submittedName>
</protein>
<sequence>MTGSPNKLRPDPGKHSDARIRALTREVGTLREELRREVKRRERAVAQVRENEDARQKSDAKVQELQFAIKRLSAELSSSNDCKSVVSEKNRRAIQALREGLSAVESAVSERSQYGMELVSMVFSCLSQLKEQLLDHKEIAPSILLPDVEVQVTILLAEAVKLLSQLESSLLGGMKEGTHQGEAQLSLMDSPPISNEEKAAIEEEILLLRRQVLILKESAQHSSQTMFNSSNNEEELKLYQAGSDKHSAVVKELMNSLEQTQQEKTLLYAELADLKDSLRAQQSAVSRMQATVQERHSASSQAEHRVSSLKEELLELQQSHVLHKQEIATLSVQLQESRLRAEEAHKQLLTLRDAMSSQQQDALIALRLLSALKSTTSMAAQQVLTNGLYQQARYQTSVLAANASGVGSTNASALVPSNFVPTARYPGRQSSAVVFDRKDLGMDATRSGLRASRGSESVLNNHAGSAVLREASGYTLSNPSAVAEKSHDDKVLRKSVSWLGDHEHNAKTRDDSRIGDQVKADIQDLDKEILQLELMLKDASSA</sequence>
<proteinExistence type="predicted"/>
<dbReference type="Proteomes" id="UP000232323">
    <property type="component" value="Unassembled WGS sequence"/>
</dbReference>
<reference evidence="3 4" key="1">
    <citation type="submission" date="2017-08" db="EMBL/GenBank/DDBJ databases">
        <title>Acidophilic green algal genome provides insights into adaptation to an acidic environment.</title>
        <authorList>
            <person name="Hirooka S."/>
            <person name="Hirose Y."/>
            <person name="Kanesaki Y."/>
            <person name="Higuchi S."/>
            <person name="Fujiwara T."/>
            <person name="Onuma R."/>
            <person name="Era A."/>
            <person name="Ohbayashi R."/>
            <person name="Uzuka A."/>
            <person name="Nozaki H."/>
            <person name="Yoshikawa H."/>
            <person name="Miyagishima S.Y."/>
        </authorList>
    </citation>
    <scope>NUCLEOTIDE SEQUENCE [LARGE SCALE GENOMIC DNA]</scope>
    <source>
        <strain evidence="3 4">NIES-2499</strain>
    </source>
</reference>
<feature type="compositionally biased region" description="Basic and acidic residues" evidence="2">
    <location>
        <begin position="8"/>
        <end position="21"/>
    </location>
</feature>
<evidence type="ECO:0000313" key="3">
    <source>
        <dbReference type="EMBL" id="GAX75139.1"/>
    </source>
</evidence>
<dbReference type="AlphaFoldDB" id="A0A250WWR2"/>
<keyword evidence="1" id="KW-0175">Coiled coil</keyword>
<evidence type="ECO:0000256" key="2">
    <source>
        <dbReference type="SAM" id="MobiDB-lite"/>
    </source>
</evidence>
<evidence type="ECO:0000256" key="1">
    <source>
        <dbReference type="SAM" id="Coils"/>
    </source>
</evidence>
<name>A0A250WWR2_9CHLO</name>
<dbReference type="EMBL" id="BEGY01000010">
    <property type="protein sequence ID" value="GAX75139.1"/>
    <property type="molecule type" value="Genomic_DNA"/>
</dbReference>
<organism evidence="3 4">
    <name type="scientific">Chlamydomonas eustigma</name>
    <dbReference type="NCBI Taxonomy" id="1157962"/>
    <lineage>
        <taxon>Eukaryota</taxon>
        <taxon>Viridiplantae</taxon>
        <taxon>Chlorophyta</taxon>
        <taxon>core chlorophytes</taxon>
        <taxon>Chlorophyceae</taxon>
        <taxon>CS clade</taxon>
        <taxon>Chlamydomonadales</taxon>
        <taxon>Chlamydomonadaceae</taxon>
        <taxon>Chlamydomonas</taxon>
    </lineage>
</organism>
<evidence type="ECO:0000313" key="4">
    <source>
        <dbReference type="Proteomes" id="UP000232323"/>
    </source>
</evidence>
<dbReference type="OrthoDB" id="551845at2759"/>
<comment type="caution">
    <text evidence="3">The sequence shown here is derived from an EMBL/GenBank/DDBJ whole genome shotgun (WGS) entry which is preliminary data.</text>
</comment>
<accession>A0A250WWR2</accession>